<dbReference type="Pfam" id="PF08241">
    <property type="entry name" value="Methyltransf_11"/>
    <property type="match status" value="1"/>
</dbReference>
<name>A0A7S6WS14_9SPIR</name>
<evidence type="ECO:0000313" key="3">
    <source>
        <dbReference type="Proteomes" id="UP000593915"/>
    </source>
</evidence>
<dbReference type="InterPro" id="IPR013216">
    <property type="entry name" value="Methyltransf_11"/>
</dbReference>
<dbReference type="AlphaFoldDB" id="A0A7S6WS14"/>
<keyword evidence="2" id="KW-0808">Transferase</keyword>
<dbReference type="InterPro" id="IPR029063">
    <property type="entry name" value="SAM-dependent_MTases_sf"/>
</dbReference>
<keyword evidence="2" id="KW-0489">Methyltransferase</keyword>
<feature type="domain" description="Methyltransferase type 11" evidence="1">
    <location>
        <begin position="65"/>
        <end position="160"/>
    </location>
</feature>
<proteinExistence type="predicted"/>
<dbReference type="Proteomes" id="UP000593915">
    <property type="component" value="Chromosome"/>
</dbReference>
<organism evidence="2 3">
    <name type="scientific">Treponema pedis</name>
    <dbReference type="NCBI Taxonomy" id="409322"/>
    <lineage>
        <taxon>Bacteria</taxon>
        <taxon>Pseudomonadati</taxon>
        <taxon>Spirochaetota</taxon>
        <taxon>Spirochaetia</taxon>
        <taxon>Spirochaetales</taxon>
        <taxon>Treponemataceae</taxon>
        <taxon>Treponema</taxon>
    </lineage>
</organism>
<dbReference type="SUPFAM" id="SSF53335">
    <property type="entry name" value="S-adenosyl-L-methionine-dependent methyltransferases"/>
    <property type="match status" value="1"/>
</dbReference>
<accession>A0A7S6WS14</accession>
<dbReference type="Gene3D" id="3.40.50.150">
    <property type="entry name" value="Vaccinia Virus protein VP39"/>
    <property type="match status" value="1"/>
</dbReference>
<gene>
    <name evidence="2" type="ORF">IFE08_13475</name>
</gene>
<dbReference type="EMBL" id="CP061839">
    <property type="protein sequence ID" value="QOW62246.1"/>
    <property type="molecule type" value="Genomic_DNA"/>
</dbReference>
<sequence length="270" mass="30697">MNKNYQDMNAEIIDRWVQAGWEWGLPIDRRTYERALHGDWQVKLTPVKFVPREWFGDITGKKVLGLASGGGQQIPLFTAAGAECTVLDYSEKQLETEATVAQREGYTVHLVRADMTKPFPFDDESFDIIFHPVSNIFVEKVAPVFKECCRVLKKGGVLLCGLDIGINYIVDEAEEKIITGLPFNPLQNEAHRQQLLKEDCGFQFSHTVSEQIGGQLQAGFILTHIEDDTNGEGRLHELYIPSLKFDNRSLYQKARIGELPHFRNAERKCI</sequence>
<evidence type="ECO:0000259" key="1">
    <source>
        <dbReference type="Pfam" id="PF08241"/>
    </source>
</evidence>
<evidence type="ECO:0000313" key="2">
    <source>
        <dbReference type="EMBL" id="QOW62246.1"/>
    </source>
</evidence>
<dbReference type="GO" id="GO:0032259">
    <property type="term" value="P:methylation"/>
    <property type="evidence" value="ECO:0007669"/>
    <property type="project" value="UniProtKB-KW"/>
</dbReference>
<dbReference type="PANTHER" id="PTHR43591">
    <property type="entry name" value="METHYLTRANSFERASE"/>
    <property type="match status" value="1"/>
</dbReference>
<dbReference type="GO" id="GO:0008757">
    <property type="term" value="F:S-adenosylmethionine-dependent methyltransferase activity"/>
    <property type="evidence" value="ECO:0007669"/>
    <property type="project" value="InterPro"/>
</dbReference>
<reference evidence="2 3" key="1">
    <citation type="submission" date="2020-09" db="EMBL/GenBank/DDBJ databases">
        <title>Characterization of Treponema spp. from bovine digital dermatitis in Korea.</title>
        <authorList>
            <person name="Espiritu H.M."/>
            <person name="Cho Y.I."/>
            <person name="Mamuad L."/>
        </authorList>
    </citation>
    <scope>NUCLEOTIDE SEQUENCE [LARGE SCALE GENOMIC DNA]</scope>
    <source>
        <strain evidence="2 3">KS1</strain>
    </source>
</reference>
<dbReference type="CDD" id="cd02440">
    <property type="entry name" value="AdoMet_MTases"/>
    <property type="match status" value="1"/>
</dbReference>
<protein>
    <submittedName>
        <fullName evidence="2">Class I SAM-dependent methyltransferase</fullName>
    </submittedName>
</protein>